<dbReference type="AlphaFoldDB" id="A0A090N4N8"/>
<evidence type="ECO:0000256" key="1">
    <source>
        <dbReference type="ARBA" id="ARBA00006709"/>
    </source>
</evidence>
<dbReference type="InterPro" id="IPR002843">
    <property type="entry name" value="ATPase_V0-cplx_csu/dsu"/>
</dbReference>
<dbReference type="InterPro" id="IPR035067">
    <property type="entry name" value="V-type_ATPase_csu/dsu"/>
</dbReference>
<dbReference type="RefSeq" id="XP_022840756.1">
    <property type="nucleotide sequence ID" value="XM_022985066.1"/>
</dbReference>
<evidence type="ECO:0000256" key="2">
    <source>
        <dbReference type="ARBA" id="ARBA00022448"/>
    </source>
</evidence>
<dbReference type="OrthoDB" id="10250083at2759"/>
<reference evidence="6 7" key="2">
    <citation type="journal article" date="2014" name="BMC Genomics">
        <title>An improved genome of the model marine alga Ostreococcus tauri unfolds by assessing Illumina de novo assemblies.</title>
        <authorList>
            <person name="Blanc-Mathieu R."/>
            <person name="Verhelst B."/>
            <person name="Derelle E."/>
            <person name="Rombauts S."/>
            <person name="Bouget F.Y."/>
            <person name="Carre I."/>
            <person name="Chateau A."/>
            <person name="Eyre-Walker A."/>
            <person name="Grimsley N."/>
            <person name="Moreau H."/>
            <person name="Piegu B."/>
            <person name="Rivals E."/>
            <person name="Schackwitz W."/>
            <person name="Van de Peer Y."/>
            <person name="Piganeau G."/>
        </authorList>
    </citation>
    <scope>NUCLEOTIDE SEQUENCE [LARGE SCALE GENOMIC DNA]</scope>
    <source>
        <strain evidence="7">OTTH 0595 / CCAP 157/2 / RCC745</strain>
    </source>
</reference>
<evidence type="ECO:0000256" key="4">
    <source>
        <dbReference type="ARBA" id="ARBA00023065"/>
    </source>
</evidence>
<dbReference type="SUPFAM" id="SSF103486">
    <property type="entry name" value="V-type ATP synthase subunit C"/>
    <property type="match status" value="1"/>
</dbReference>
<evidence type="ECO:0000256" key="3">
    <source>
        <dbReference type="ARBA" id="ARBA00022781"/>
    </source>
</evidence>
<evidence type="ECO:0000256" key="5">
    <source>
        <dbReference type="PIRNR" id="PIRNR018497"/>
    </source>
</evidence>
<reference evidence="7" key="1">
    <citation type="journal article" date="2006" name="Proc. Natl. Acad. Sci. U.S.A.">
        <title>Genome analysis of the smallest free-living eukaryote Ostreococcus tauri unveils many unique features.</title>
        <authorList>
            <person name="Derelle E."/>
            <person name="Ferraz C."/>
            <person name="Rombauts S."/>
            <person name="Rouze P."/>
            <person name="Worden A.Z."/>
            <person name="Robbens S."/>
            <person name="Partensky F."/>
            <person name="Degroeve S."/>
            <person name="Echeynie S."/>
            <person name="Cooke R."/>
            <person name="Saeys Y."/>
            <person name="Wuyts J."/>
            <person name="Jabbari K."/>
            <person name="Bowler C."/>
            <person name="Panaud O."/>
            <person name="Piegu B."/>
            <person name="Ball S.G."/>
            <person name="Ral J.-P."/>
            <person name="Bouget F.-Y."/>
            <person name="Piganeau G."/>
            <person name="De Baets B."/>
            <person name="Picard A."/>
            <person name="Delseny M."/>
            <person name="Demaille J."/>
            <person name="Van de Peer Y."/>
            <person name="Moreau H."/>
        </authorList>
    </citation>
    <scope>NUCLEOTIDE SEQUENCE [LARGE SCALE GENOMIC DNA]</scope>
    <source>
        <strain evidence="7">OTTH 0595 / CCAP 157/2 / RCC745</strain>
    </source>
</reference>
<dbReference type="Proteomes" id="UP000009170">
    <property type="component" value="Unassembled WGS sequence"/>
</dbReference>
<keyword evidence="2 5" id="KW-0813">Transport</keyword>
<organism evidence="6 7">
    <name type="scientific">Ostreococcus tauri</name>
    <name type="common">Marine green alga</name>
    <dbReference type="NCBI Taxonomy" id="70448"/>
    <lineage>
        <taxon>Eukaryota</taxon>
        <taxon>Viridiplantae</taxon>
        <taxon>Chlorophyta</taxon>
        <taxon>Mamiellophyceae</taxon>
        <taxon>Mamiellales</taxon>
        <taxon>Bathycoccaceae</taxon>
        <taxon>Ostreococcus</taxon>
    </lineage>
</organism>
<dbReference type="InterPro" id="IPR044911">
    <property type="entry name" value="V-type_ATPase_csu/dsu_dom_3"/>
</dbReference>
<dbReference type="InterPro" id="IPR016727">
    <property type="entry name" value="ATPase_V0-cplx_dsu"/>
</dbReference>
<comment type="subunit">
    <text evidence="5">V-ATPase is a heteromultimeric enzyme made up of two complexes: the ATP-hydrolytic V1 complex and the proton translocation V0 complex.</text>
</comment>
<dbReference type="GO" id="GO:0033179">
    <property type="term" value="C:proton-transporting V-type ATPase, V0 domain"/>
    <property type="evidence" value="ECO:0007669"/>
    <property type="project" value="InterPro"/>
</dbReference>
<sequence>MFNRKHGFSEAFVRGCHSKRLSKRDYEELGRCDSLEDVKTYLESISDYSDYLRNVQPPVKPEDIVACCKRRHVKEFNTCQHQASPPLSTFLEYLTYGHMIDNLMLALNGMLHGRSSEEILDKCSPIGLFDSLPSVVISGNVQELYRLVLVDTPLAKYLSGAVSAADLDELNVELIRNVLYKEYLQDFMKFCSTLDLRTNELMKNLLDLEADRHAIRITVNSFGTELSKSVRTTLYTNFGTMHPDGFVRLATCETVDEVKQVLVTYPGFHEVAAKDDAHDVDRGLRILELESCQRVLAEQFNLAAFYAFSKFQENELSNLMWLTECIAQRQKSSLGEGLICIDTHL</sequence>
<keyword evidence="3 5" id="KW-0375">Hydrogen ion transport</keyword>
<dbReference type="EMBL" id="CAID01000002">
    <property type="protein sequence ID" value="CEG01035.1"/>
    <property type="molecule type" value="Genomic_DNA"/>
</dbReference>
<dbReference type="GO" id="GO:0046961">
    <property type="term" value="F:proton-transporting ATPase activity, rotational mechanism"/>
    <property type="evidence" value="ECO:0007669"/>
    <property type="project" value="InterPro"/>
</dbReference>
<dbReference type="PANTHER" id="PTHR11028">
    <property type="entry name" value="VACUOLAR ATP SYNTHASE SUBUNIT AC39"/>
    <property type="match status" value="1"/>
</dbReference>
<dbReference type="InterPro" id="IPR036079">
    <property type="entry name" value="ATPase_csu/dsu_sf"/>
</dbReference>
<protein>
    <recommendedName>
        <fullName evidence="5">V-type proton ATPase subunit</fullName>
    </recommendedName>
</protein>
<evidence type="ECO:0000313" key="7">
    <source>
        <dbReference type="Proteomes" id="UP000009170"/>
    </source>
</evidence>
<accession>A0A090N4N8</accession>
<dbReference type="Gene3D" id="1.10.132.50">
    <property type="entry name" value="ATP synthase (C/AC39) subunit, domain 3"/>
    <property type="match status" value="1"/>
</dbReference>
<dbReference type="Pfam" id="PF01992">
    <property type="entry name" value="vATP-synt_AC39"/>
    <property type="match status" value="1"/>
</dbReference>
<comment type="caution">
    <text evidence="6">The sequence shown here is derived from an EMBL/GenBank/DDBJ whole genome shotgun (WGS) entry which is preliminary data.</text>
</comment>
<dbReference type="KEGG" id="ota:OT_ostta02g02400"/>
<dbReference type="Gene3D" id="1.20.1690.10">
    <property type="entry name" value="V-type ATP synthase subunit C domain"/>
    <property type="match status" value="2"/>
</dbReference>
<keyword evidence="4 5" id="KW-0406">Ion transport</keyword>
<keyword evidence="7" id="KW-1185">Reference proteome</keyword>
<gene>
    <name evidence="6" type="ORF">OT_ostta02g02400</name>
</gene>
<name>A0A090N4N8_OSTTA</name>
<comment type="function">
    <text evidence="5">Subunit of the V0 complex of vacuolar(H+)-ATPase (V-ATPase), a multisubunit enzyme composed of a peripheral complex (V1) that hydrolyzes ATP and a membrane integral complex (V0) that translocates protons. V-ATPase is responsible for acidifying and maintaining the pH of intracellular compartments and in some cell types, is targeted to the plasma membrane, where it is responsible for acidifying the extracellular environment.</text>
</comment>
<dbReference type="FunCoup" id="A0A090N4N8">
    <property type="interactions" value="1742"/>
</dbReference>
<proteinExistence type="inferred from homology"/>
<comment type="similarity">
    <text evidence="1 5">Belongs to the V-ATPase V0D/AC39 subunit family.</text>
</comment>
<evidence type="ECO:0000313" key="6">
    <source>
        <dbReference type="EMBL" id="CEG01035.1"/>
    </source>
</evidence>
<dbReference type="GeneID" id="9835615"/>
<dbReference type="InParanoid" id="A0A090N4N8"/>
<dbReference type="STRING" id="70448.A0A090N4N8"/>
<dbReference type="PIRSF" id="PIRSF018497">
    <property type="entry name" value="V-ATP_synth_D"/>
    <property type="match status" value="1"/>
</dbReference>